<sequence length="164" mass="18828">MWIMIGLLMENGWLQMIQLLILFSGPWTDEVIDVHIHVQGDYNRFQEVNITTKLGRAHFCCKFPAAEKPFTYLFSYHILILHYIIMRVLKYFRNPGHPFCSGITSSKLAAIITNGLVNETFDASGALDKVMDVTWAVTRLQWRMRCGSFTCRLDGKLKLHIGGC</sequence>
<accession>A0ABR2LJZ8</accession>
<gene>
    <name evidence="2" type="ORF">KSP40_PGU010989</name>
</gene>
<evidence type="ECO:0000313" key="2">
    <source>
        <dbReference type="EMBL" id="KAK8943393.1"/>
    </source>
</evidence>
<dbReference type="Proteomes" id="UP001412067">
    <property type="component" value="Unassembled WGS sequence"/>
</dbReference>
<keyword evidence="3" id="KW-1185">Reference proteome</keyword>
<keyword evidence="1" id="KW-0732">Signal</keyword>
<protein>
    <submittedName>
        <fullName evidence="2">Uncharacterized protein</fullName>
    </submittedName>
</protein>
<organism evidence="2 3">
    <name type="scientific">Platanthera guangdongensis</name>
    <dbReference type="NCBI Taxonomy" id="2320717"/>
    <lineage>
        <taxon>Eukaryota</taxon>
        <taxon>Viridiplantae</taxon>
        <taxon>Streptophyta</taxon>
        <taxon>Embryophyta</taxon>
        <taxon>Tracheophyta</taxon>
        <taxon>Spermatophyta</taxon>
        <taxon>Magnoliopsida</taxon>
        <taxon>Liliopsida</taxon>
        <taxon>Asparagales</taxon>
        <taxon>Orchidaceae</taxon>
        <taxon>Orchidoideae</taxon>
        <taxon>Orchideae</taxon>
        <taxon>Orchidinae</taxon>
        <taxon>Platanthera</taxon>
    </lineage>
</organism>
<comment type="caution">
    <text evidence="2">The sequence shown here is derived from an EMBL/GenBank/DDBJ whole genome shotgun (WGS) entry which is preliminary data.</text>
</comment>
<feature type="signal peptide" evidence="1">
    <location>
        <begin position="1"/>
        <end position="28"/>
    </location>
</feature>
<proteinExistence type="predicted"/>
<evidence type="ECO:0000256" key="1">
    <source>
        <dbReference type="SAM" id="SignalP"/>
    </source>
</evidence>
<reference evidence="2 3" key="1">
    <citation type="journal article" date="2022" name="Nat. Plants">
        <title>Genomes of leafy and leafless Platanthera orchids illuminate the evolution of mycoheterotrophy.</title>
        <authorList>
            <person name="Li M.H."/>
            <person name="Liu K.W."/>
            <person name="Li Z."/>
            <person name="Lu H.C."/>
            <person name="Ye Q.L."/>
            <person name="Zhang D."/>
            <person name="Wang J.Y."/>
            <person name="Li Y.F."/>
            <person name="Zhong Z.M."/>
            <person name="Liu X."/>
            <person name="Yu X."/>
            <person name="Liu D.K."/>
            <person name="Tu X.D."/>
            <person name="Liu B."/>
            <person name="Hao Y."/>
            <person name="Liao X.Y."/>
            <person name="Jiang Y.T."/>
            <person name="Sun W.H."/>
            <person name="Chen J."/>
            <person name="Chen Y.Q."/>
            <person name="Ai Y."/>
            <person name="Zhai J.W."/>
            <person name="Wu S.S."/>
            <person name="Zhou Z."/>
            <person name="Hsiao Y.Y."/>
            <person name="Wu W.L."/>
            <person name="Chen Y.Y."/>
            <person name="Lin Y.F."/>
            <person name="Hsu J.L."/>
            <person name="Li C.Y."/>
            <person name="Wang Z.W."/>
            <person name="Zhao X."/>
            <person name="Zhong W.Y."/>
            <person name="Ma X.K."/>
            <person name="Ma L."/>
            <person name="Huang J."/>
            <person name="Chen G.Z."/>
            <person name="Huang M.Z."/>
            <person name="Huang L."/>
            <person name="Peng D.H."/>
            <person name="Luo Y.B."/>
            <person name="Zou S.Q."/>
            <person name="Chen S.P."/>
            <person name="Lan S."/>
            <person name="Tsai W.C."/>
            <person name="Van de Peer Y."/>
            <person name="Liu Z.J."/>
        </authorList>
    </citation>
    <scope>NUCLEOTIDE SEQUENCE [LARGE SCALE GENOMIC DNA]</scope>
    <source>
        <strain evidence="2">Lor288</strain>
    </source>
</reference>
<name>A0ABR2LJZ8_9ASPA</name>
<dbReference type="EMBL" id="JBBWWR010000018">
    <property type="protein sequence ID" value="KAK8943393.1"/>
    <property type="molecule type" value="Genomic_DNA"/>
</dbReference>
<feature type="chain" id="PRO_5045600636" evidence="1">
    <location>
        <begin position="29"/>
        <end position="164"/>
    </location>
</feature>
<evidence type="ECO:0000313" key="3">
    <source>
        <dbReference type="Proteomes" id="UP001412067"/>
    </source>
</evidence>